<dbReference type="PROSITE" id="PS01285">
    <property type="entry name" value="FA58C_1"/>
    <property type="match status" value="1"/>
</dbReference>
<dbReference type="SUPFAM" id="SSF49785">
    <property type="entry name" value="Galactose-binding domain-like"/>
    <property type="match status" value="2"/>
</dbReference>
<dbReference type="GeneID" id="100210872"/>
<feature type="domain" description="GAIN-B" evidence="10">
    <location>
        <begin position="741"/>
        <end position="911"/>
    </location>
</feature>
<accession>A0ABM4DG19</accession>
<evidence type="ECO:0000259" key="13">
    <source>
        <dbReference type="PROSITE" id="PS50853"/>
    </source>
</evidence>
<dbReference type="InterPro" id="IPR036179">
    <property type="entry name" value="Ig-like_dom_sf"/>
</dbReference>
<dbReference type="InterPro" id="IPR000832">
    <property type="entry name" value="GPCR_2_secretin-like"/>
</dbReference>
<evidence type="ECO:0000259" key="11">
    <source>
        <dbReference type="PROSITE" id="PS50261"/>
    </source>
</evidence>
<protein>
    <submittedName>
        <fullName evidence="15">Uncharacterized protein LOC100210872 isoform X2</fullName>
    </submittedName>
</protein>
<gene>
    <name evidence="15" type="primary">LOC100210872</name>
</gene>
<dbReference type="Gene3D" id="2.60.220.50">
    <property type="match status" value="1"/>
</dbReference>
<dbReference type="PROSITE" id="PS50835">
    <property type="entry name" value="IG_LIKE"/>
    <property type="match status" value="1"/>
</dbReference>
<dbReference type="RefSeq" id="XP_065673373.1">
    <property type="nucleotide sequence ID" value="XM_065817301.1"/>
</dbReference>
<feature type="transmembrane region" description="Helical" evidence="7">
    <location>
        <begin position="1067"/>
        <end position="1090"/>
    </location>
</feature>
<dbReference type="Proteomes" id="UP001652625">
    <property type="component" value="Chromosome 14"/>
</dbReference>
<dbReference type="InterPro" id="IPR036116">
    <property type="entry name" value="FN3_sf"/>
</dbReference>
<evidence type="ECO:0000313" key="14">
    <source>
        <dbReference type="Proteomes" id="UP001652625"/>
    </source>
</evidence>
<dbReference type="InterPro" id="IPR000421">
    <property type="entry name" value="FA58C"/>
</dbReference>
<dbReference type="SMART" id="SM00231">
    <property type="entry name" value="FA58C"/>
    <property type="match status" value="2"/>
</dbReference>
<comment type="subcellular location">
    <subcellularLocation>
        <location evidence="1">Membrane</location>
        <topology evidence="1">Multi-pass membrane protein</topology>
    </subcellularLocation>
</comment>
<feature type="domain" description="Ig-like" evidence="12">
    <location>
        <begin position="342"/>
        <end position="438"/>
    </location>
</feature>
<dbReference type="CDD" id="cd00063">
    <property type="entry name" value="FN3"/>
    <property type="match status" value="1"/>
</dbReference>
<dbReference type="PROSITE" id="PS50261">
    <property type="entry name" value="G_PROTEIN_RECEP_F2_4"/>
    <property type="match status" value="1"/>
</dbReference>
<feature type="domain" description="Fibronectin type-III" evidence="13">
    <location>
        <begin position="537"/>
        <end position="634"/>
    </location>
</feature>
<evidence type="ECO:0000259" key="10">
    <source>
        <dbReference type="PROSITE" id="PS50221"/>
    </source>
</evidence>
<name>A0ABM4DG19_HYDVU</name>
<dbReference type="InterPro" id="IPR008979">
    <property type="entry name" value="Galactose-bd-like_sf"/>
</dbReference>
<feature type="chain" id="PRO_5046176926" evidence="8">
    <location>
        <begin position="25"/>
        <end position="1568"/>
    </location>
</feature>
<dbReference type="InterPro" id="IPR003961">
    <property type="entry name" value="FN3_dom"/>
</dbReference>
<feature type="transmembrane region" description="Helical" evidence="7">
    <location>
        <begin position="958"/>
        <end position="977"/>
    </location>
</feature>
<evidence type="ECO:0000256" key="8">
    <source>
        <dbReference type="SAM" id="SignalP"/>
    </source>
</evidence>
<feature type="transmembrane region" description="Helical" evidence="7">
    <location>
        <begin position="921"/>
        <end position="946"/>
    </location>
</feature>
<dbReference type="Pfam" id="PF00754">
    <property type="entry name" value="F5_F8_type_C"/>
    <property type="match status" value="2"/>
</dbReference>
<sequence length="1568" mass="177550">MILQKNKWLQFCLIIYLECQSVFGFLCDNSLGLNRKLPDNEKLPDDRFSASTHDGLHLPKYGRLYTEDKYDSTKKDQVWCASKDDSAPWFQVDLGFVQAVAKILIGSHEFVGSFVKTYTVKYSYNGTLWFDVLENQKAKIFNGPDSYYDYLNETLVKPLVTRFVRIYPKTKEGSLFCMQVELYGCIPKKVCSKNVGLEDSTIFSNERFLASSVYKSTNPFEARLTRSSQSAAWCADVNDKTPWLEIDLMYIRELSEIETQGFNQSNAWTKSFKLNYSMNGKNWKEYNSYQTFTANSNSNEIKMINLDLFLTRFIRILPVSWKDLPCLRVNLKECESPTELTPKLIAGLKDETVIRGEPFDLKCEFNGQQGITIAWNMNGKFLPTDNRISTTYVEFRGNLNTKLNFDRIKGKENGLIFTCLAWYSSLENFYSKSDALITVLSPSPLLNVTKIGSSYIMVLFSFVGNITKDTVGYVLNVSSSNKLSRHQIDSKDEFNISDSIQPYKNYTLAVAIAYLDNEVGDYFSVKVETQQDRPYGAPLNLYVVKIQHDALSCSWSMPEEGLRNGIITHYMIKYKKSVKLNEEPKIIQKVVNKTHIDLYNLEAGVNYEISVQAYTVVGGGPFTHPPFLIFTGEATEELSELNKVIITPVNAAGIGKRLQNITADPNFLNKHDITLTLDILEKVVDVENGSRLIGEALVTAVSNVLKANKTVLDESEISNKTGTRYVRVLEKWLETVDVKEKFLQESSENVVVRKVFIKKLELEEGIKFAESSIAEITIPAEALPKNHTMESVYFVYYRKNKFFSQPSVVEEQCVNGFTVVRERVYTPVVSGEVAGSELKNLSTPVILKFRANGSMDLKASACVYWDFKANENKGGWSKKGCKVHSIVNHSITCHCNHLTNFAAVMDFYAHTSRVCGFHKVVLTWISIVGCFLSMVGLFLTLLTYLLFSQLLKELAAKVLVQLCGAMMIVMLTFMTGFEQVYRPTVCVSVAIILHYFTLVVFMWMLMEALFMYYAFVKVWPPREDGDIFKTAAVAWGVPLVIVVITFATSWNNYKGKHFCHLTGYPLYFAYLAPIGLIITINLLIFLMIMYHLSTRPNSNTEVSTVKISLTRIKRAFGIMILMGLTWGFGFGTASNARLEFSYLFASCNALQGFAIFLFYTVAQPNARKAWYRFLTCDPRSDRKRNADSYYERRRMSSGASNKTNSMHFERTSTCTSTILQRNSSAMSQQSSANGLFRNNSCQLTNFSQMMNTIQEDDSAPTSVTNSYFKDDLIVMPDGLVTAVVESVLIKNAAIKTLGKDDMVDINFDEVNKLKNNLNDSPHHVLEISNSNITDSAETIVILELPHNDSHTLNESFNTIKVNQKSSTINCEECGHESGLVNSIDDLKKTIQSDVSTMTESFENDDGILHSRLFGDYSQDHVSRWLQNNCDDINYDSDSDYSSSYYKTSRSSSVTDLISDSHTNTMRSDGSYIKNLTKEQVLRETLVIGPLRGLGINNNIYNSKDTKSKQSSISNSKQSTEELTKKRNGTICSEGSFRIKDDSPKKKKIQKRSSTLGKKRYLSLEEFTP</sequence>
<dbReference type="InterPro" id="IPR007110">
    <property type="entry name" value="Ig-like_dom"/>
</dbReference>
<dbReference type="PROSITE" id="PS50853">
    <property type="entry name" value="FN3"/>
    <property type="match status" value="1"/>
</dbReference>
<dbReference type="InterPro" id="IPR058808">
    <property type="entry name" value="GAIN_ADGRA2/3"/>
</dbReference>
<evidence type="ECO:0000313" key="15">
    <source>
        <dbReference type="RefSeq" id="XP_065673373.1"/>
    </source>
</evidence>
<feature type="signal peptide" evidence="8">
    <location>
        <begin position="1"/>
        <end position="24"/>
    </location>
</feature>
<dbReference type="PROSITE" id="PS50022">
    <property type="entry name" value="FA58C_3"/>
    <property type="match status" value="2"/>
</dbReference>
<feature type="compositionally biased region" description="Basic and acidic residues" evidence="6">
    <location>
        <begin position="1181"/>
        <end position="1194"/>
    </location>
</feature>
<keyword evidence="3 7" id="KW-1133">Transmembrane helix</keyword>
<dbReference type="Pfam" id="PF26588">
    <property type="entry name" value="GAIN_ADGRA3"/>
    <property type="match status" value="1"/>
</dbReference>
<dbReference type="SMART" id="SM00303">
    <property type="entry name" value="GPS"/>
    <property type="match status" value="1"/>
</dbReference>
<evidence type="ECO:0000256" key="6">
    <source>
        <dbReference type="SAM" id="MobiDB-lite"/>
    </source>
</evidence>
<keyword evidence="14" id="KW-1185">Reference proteome</keyword>
<evidence type="ECO:0000256" key="1">
    <source>
        <dbReference type="ARBA" id="ARBA00004141"/>
    </source>
</evidence>
<dbReference type="Pfam" id="PF00002">
    <property type="entry name" value="7tm_2"/>
    <property type="match status" value="1"/>
</dbReference>
<evidence type="ECO:0000256" key="5">
    <source>
        <dbReference type="ARBA" id="ARBA00023157"/>
    </source>
</evidence>
<dbReference type="SMART" id="SM00060">
    <property type="entry name" value="FN3"/>
    <property type="match status" value="2"/>
</dbReference>
<evidence type="ECO:0000259" key="12">
    <source>
        <dbReference type="PROSITE" id="PS50835"/>
    </source>
</evidence>
<evidence type="ECO:0000256" key="4">
    <source>
        <dbReference type="ARBA" id="ARBA00023136"/>
    </source>
</evidence>
<feature type="compositionally biased region" description="Polar residues" evidence="6">
    <location>
        <begin position="1197"/>
        <end position="1206"/>
    </location>
</feature>
<dbReference type="Gene3D" id="1.20.1070.10">
    <property type="entry name" value="Rhodopsin 7-helix transmembrane proteins"/>
    <property type="match status" value="1"/>
</dbReference>
<dbReference type="SUPFAM" id="SSF49265">
    <property type="entry name" value="Fibronectin type III"/>
    <property type="match status" value="1"/>
</dbReference>
<dbReference type="InterPro" id="IPR000203">
    <property type="entry name" value="GPS"/>
</dbReference>
<evidence type="ECO:0000256" key="3">
    <source>
        <dbReference type="ARBA" id="ARBA00022989"/>
    </source>
</evidence>
<feature type="region of interest" description="Disordered" evidence="6">
    <location>
        <begin position="1498"/>
        <end position="1554"/>
    </location>
</feature>
<organism evidence="14 15">
    <name type="scientific">Hydra vulgaris</name>
    <name type="common">Hydra</name>
    <name type="synonym">Hydra attenuata</name>
    <dbReference type="NCBI Taxonomy" id="6087"/>
    <lineage>
        <taxon>Eukaryota</taxon>
        <taxon>Metazoa</taxon>
        <taxon>Cnidaria</taxon>
        <taxon>Hydrozoa</taxon>
        <taxon>Hydroidolina</taxon>
        <taxon>Anthoathecata</taxon>
        <taxon>Aplanulata</taxon>
        <taxon>Hydridae</taxon>
        <taxon>Hydra</taxon>
    </lineage>
</organism>
<dbReference type="Gene3D" id="2.60.120.260">
    <property type="entry name" value="Galactose-binding domain-like"/>
    <property type="match status" value="2"/>
</dbReference>
<dbReference type="Pfam" id="PF01825">
    <property type="entry name" value="GPS"/>
    <property type="match status" value="1"/>
</dbReference>
<reference evidence="15" key="1">
    <citation type="submission" date="2025-08" db="UniProtKB">
        <authorList>
            <consortium name="RefSeq"/>
        </authorList>
    </citation>
    <scope>IDENTIFICATION</scope>
</reference>
<feature type="region of interest" description="Disordered" evidence="6">
    <location>
        <begin position="1181"/>
        <end position="1206"/>
    </location>
</feature>
<dbReference type="PANTHER" id="PTHR47767:SF2">
    <property type="entry name" value="GPS DOMAIN-CONTAINING PROTEIN"/>
    <property type="match status" value="1"/>
</dbReference>
<feature type="domain" description="F5/8 type C" evidence="9">
    <location>
        <begin position="191"/>
        <end position="334"/>
    </location>
</feature>
<dbReference type="InterPro" id="IPR017981">
    <property type="entry name" value="GPCR_2-like_7TM"/>
</dbReference>
<keyword evidence="5" id="KW-1015">Disulfide bond</keyword>
<proteinExistence type="predicted"/>
<dbReference type="Pfam" id="PF00041">
    <property type="entry name" value="fn3"/>
    <property type="match status" value="1"/>
</dbReference>
<feature type="transmembrane region" description="Helical" evidence="7">
    <location>
        <begin position="1027"/>
        <end position="1047"/>
    </location>
</feature>
<evidence type="ECO:0000256" key="7">
    <source>
        <dbReference type="SAM" id="Phobius"/>
    </source>
</evidence>
<dbReference type="PRINTS" id="PR00249">
    <property type="entry name" value="GPCRSECRETIN"/>
</dbReference>
<dbReference type="InterPro" id="IPR046338">
    <property type="entry name" value="GAIN_dom_sf"/>
</dbReference>
<dbReference type="PROSITE" id="PS50221">
    <property type="entry name" value="GAIN_B"/>
    <property type="match status" value="1"/>
</dbReference>
<dbReference type="InterPro" id="IPR053066">
    <property type="entry name" value="ADGR_G7"/>
</dbReference>
<feature type="transmembrane region" description="Helical" evidence="7">
    <location>
        <begin position="989"/>
        <end position="1015"/>
    </location>
</feature>
<keyword evidence="4 7" id="KW-0472">Membrane</keyword>
<feature type="compositionally biased region" description="Basic residues" evidence="6">
    <location>
        <begin position="1544"/>
        <end position="1554"/>
    </location>
</feature>
<dbReference type="PANTHER" id="PTHR47767">
    <property type="entry name" value="ADHESION G PROTEIN-COUPLED RECEPTOR G7"/>
    <property type="match status" value="1"/>
</dbReference>
<keyword evidence="8" id="KW-0732">Signal</keyword>
<keyword evidence="2 7" id="KW-0812">Transmembrane</keyword>
<dbReference type="InterPro" id="IPR057244">
    <property type="entry name" value="GAIN_B"/>
</dbReference>
<dbReference type="InterPro" id="IPR013783">
    <property type="entry name" value="Ig-like_fold"/>
</dbReference>
<evidence type="ECO:0000259" key="9">
    <source>
        <dbReference type="PROSITE" id="PS50022"/>
    </source>
</evidence>
<feature type="transmembrane region" description="Helical" evidence="7">
    <location>
        <begin position="1115"/>
        <end position="1134"/>
    </location>
</feature>
<dbReference type="CDD" id="cd15040">
    <property type="entry name" value="7tmB2_Adhesion"/>
    <property type="match status" value="1"/>
</dbReference>
<feature type="domain" description="F5/8 type C" evidence="9">
    <location>
        <begin position="27"/>
        <end position="185"/>
    </location>
</feature>
<feature type="domain" description="G-protein coupled receptors family 2 profile 2" evidence="11">
    <location>
        <begin position="922"/>
        <end position="1163"/>
    </location>
</feature>
<feature type="transmembrane region" description="Helical" evidence="7">
    <location>
        <begin position="1140"/>
        <end position="1162"/>
    </location>
</feature>
<dbReference type="CDD" id="cd00057">
    <property type="entry name" value="FA58C"/>
    <property type="match status" value="1"/>
</dbReference>
<dbReference type="SUPFAM" id="SSF48726">
    <property type="entry name" value="Immunoglobulin"/>
    <property type="match status" value="1"/>
</dbReference>
<dbReference type="Gene3D" id="2.60.40.10">
    <property type="entry name" value="Immunoglobulins"/>
    <property type="match status" value="2"/>
</dbReference>
<feature type="compositionally biased region" description="Low complexity" evidence="6">
    <location>
        <begin position="1508"/>
        <end position="1517"/>
    </location>
</feature>
<evidence type="ECO:0000256" key="2">
    <source>
        <dbReference type="ARBA" id="ARBA00022692"/>
    </source>
</evidence>